<keyword evidence="2" id="KW-1185">Reference proteome</keyword>
<evidence type="ECO:0000313" key="2">
    <source>
        <dbReference type="Proteomes" id="UP000306319"/>
    </source>
</evidence>
<evidence type="ECO:0000313" key="1">
    <source>
        <dbReference type="EMBL" id="TGY79317.1"/>
    </source>
</evidence>
<protein>
    <submittedName>
        <fullName evidence="1">Uncharacterized protein</fullName>
    </submittedName>
</protein>
<sequence length="370" mass="41360">MFTIPLVNPLLRMALRIISIVVFILTLISAYGGKCNPEYLTIPAVLCLGFPYFVILTALLSLAWILMHRLFFSLLGVLTLLACAAPMSVAVPFKFSKTASPGEQTFKIISWNVLHTDDVRKPDAPTNRAVEYMVNSGADVICLAEMNNFSPAELKKASPALIDSLIRKYPFRAGLSSTDIKILSKYPVDRSGLSLVNDGGHHRFDFFKVNFPNGKILNVGMVHLYSYDLSEEERQVVKEMKSVNGAKSSVKELKGTILSKLRNAFRRRAENARDLRAAIDSIRPNAPLIICGDFNDVPASWAYNIIKGEDMRDAYAETNFGPTFTYNLHAFYFHIDQMLYRGNLEALSLKVGKINTSDHYPLVGEFAFTK</sequence>
<name>A0AC61RI67_9BACT</name>
<accession>A0AC61RI67</accession>
<proteinExistence type="predicted"/>
<organism evidence="1 2">
    <name type="scientific">Lepagella muris</name>
    <dbReference type="NCBI Taxonomy" id="3032870"/>
    <lineage>
        <taxon>Bacteria</taxon>
        <taxon>Pseudomonadati</taxon>
        <taxon>Bacteroidota</taxon>
        <taxon>Bacteroidia</taxon>
        <taxon>Bacteroidales</taxon>
        <taxon>Muribaculaceae</taxon>
        <taxon>Lepagella</taxon>
    </lineage>
</organism>
<dbReference type="Proteomes" id="UP000306319">
    <property type="component" value="Unassembled WGS sequence"/>
</dbReference>
<comment type="caution">
    <text evidence="1">The sequence shown here is derived from an EMBL/GenBank/DDBJ whole genome shotgun (WGS) entry which is preliminary data.</text>
</comment>
<reference evidence="1" key="1">
    <citation type="submission" date="2019-04" db="EMBL/GenBank/DDBJ databases">
        <title>Microbes associate with the intestines of laboratory mice.</title>
        <authorList>
            <person name="Navarre W."/>
            <person name="Wong E."/>
            <person name="Huang K."/>
            <person name="Tropini C."/>
            <person name="Ng K."/>
            <person name="Yu B."/>
        </authorList>
    </citation>
    <scope>NUCLEOTIDE SEQUENCE</scope>
    <source>
        <strain evidence="1">NM04_E33</strain>
    </source>
</reference>
<gene>
    <name evidence="1" type="ORF">E5331_06500</name>
</gene>
<dbReference type="EMBL" id="SRYB01000007">
    <property type="protein sequence ID" value="TGY79317.1"/>
    <property type="molecule type" value="Genomic_DNA"/>
</dbReference>